<evidence type="ECO:0000313" key="2">
    <source>
        <dbReference type="WBParaSite" id="nRc.2.0.1.t40547-RA"/>
    </source>
</evidence>
<name>A0A915KNW7_ROMCU</name>
<accession>A0A915KNW7</accession>
<reference evidence="2" key="1">
    <citation type="submission" date="2022-11" db="UniProtKB">
        <authorList>
            <consortium name="WormBaseParasite"/>
        </authorList>
    </citation>
    <scope>IDENTIFICATION</scope>
</reference>
<keyword evidence="1" id="KW-1185">Reference proteome</keyword>
<organism evidence="1 2">
    <name type="scientific">Romanomermis culicivorax</name>
    <name type="common">Nematode worm</name>
    <dbReference type="NCBI Taxonomy" id="13658"/>
    <lineage>
        <taxon>Eukaryota</taxon>
        <taxon>Metazoa</taxon>
        <taxon>Ecdysozoa</taxon>
        <taxon>Nematoda</taxon>
        <taxon>Enoplea</taxon>
        <taxon>Dorylaimia</taxon>
        <taxon>Mermithida</taxon>
        <taxon>Mermithoidea</taxon>
        <taxon>Mermithidae</taxon>
        <taxon>Romanomermis</taxon>
    </lineage>
</organism>
<dbReference type="Proteomes" id="UP000887565">
    <property type="component" value="Unplaced"/>
</dbReference>
<dbReference type="WBParaSite" id="nRc.2.0.1.t40547-RA">
    <property type="protein sequence ID" value="nRc.2.0.1.t40547-RA"/>
    <property type="gene ID" value="nRc.2.0.1.g40547"/>
</dbReference>
<proteinExistence type="predicted"/>
<dbReference type="AlphaFoldDB" id="A0A915KNW7"/>
<sequence>MVNDAVAEIYDIYHQKFQMQDAIRAKEAKFKAKMQAKPETNARGDIIEEGLKEAVEAAGSSKALSQYPAVDPKRIVMKAVMMIRIGMPVKQMMGWTKTGERDLHDRLGHPPKTCHNMQTIGLNPKSTQFGADGNVILHRTGGLSSKAEPRPFSKTLTGVLLGFNMPGAGICSA</sequence>
<evidence type="ECO:0000313" key="1">
    <source>
        <dbReference type="Proteomes" id="UP000887565"/>
    </source>
</evidence>
<protein>
    <submittedName>
        <fullName evidence="2">Uncharacterized protein</fullName>
    </submittedName>
</protein>